<evidence type="ECO:0000313" key="2">
    <source>
        <dbReference type="Proteomes" id="UP000823630"/>
    </source>
</evidence>
<dbReference type="SUPFAM" id="SSF57863">
    <property type="entry name" value="ArfGap/RecO-like zinc finger"/>
    <property type="match status" value="1"/>
</dbReference>
<reference evidence="1" key="2">
    <citation type="journal article" date="2021" name="PeerJ">
        <title>Extensive microbial diversity within the chicken gut microbiome revealed by metagenomics and culture.</title>
        <authorList>
            <person name="Gilroy R."/>
            <person name="Ravi A."/>
            <person name="Getino M."/>
            <person name="Pursley I."/>
            <person name="Horton D.L."/>
            <person name="Alikhan N.F."/>
            <person name="Baker D."/>
            <person name="Gharbi K."/>
            <person name="Hall N."/>
            <person name="Watson M."/>
            <person name="Adriaenssens E.M."/>
            <person name="Foster-Nyarko E."/>
            <person name="Jarju S."/>
            <person name="Secka A."/>
            <person name="Antonio M."/>
            <person name="Oren A."/>
            <person name="Chaudhuri R.R."/>
            <person name="La Ragione R."/>
            <person name="Hildebrand F."/>
            <person name="Pallen M.J."/>
        </authorList>
    </citation>
    <scope>NUCLEOTIDE SEQUENCE</scope>
    <source>
        <strain evidence="1">8207</strain>
    </source>
</reference>
<protein>
    <submittedName>
        <fullName evidence="1">DNA repair protein RecO</fullName>
    </submittedName>
</protein>
<proteinExistence type="predicted"/>
<dbReference type="Pfam" id="PF02565">
    <property type="entry name" value="RecO_C"/>
    <property type="match status" value="1"/>
</dbReference>
<dbReference type="PANTHER" id="PTHR33991">
    <property type="entry name" value="DNA REPAIR PROTEIN RECO"/>
    <property type="match status" value="1"/>
</dbReference>
<gene>
    <name evidence="1" type="primary">recO</name>
    <name evidence="1" type="ORF">IAC69_02900</name>
</gene>
<dbReference type="GO" id="GO:0043590">
    <property type="term" value="C:bacterial nucleoid"/>
    <property type="evidence" value="ECO:0007669"/>
    <property type="project" value="TreeGrafter"/>
</dbReference>
<dbReference type="InterPro" id="IPR042242">
    <property type="entry name" value="RecO_C"/>
</dbReference>
<dbReference type="Gene3D" id="1.20.1440.120">
    <property type="entry name" value="Recombination protein O, C-terminal domain"/>
    <property type="match status" value="1"/>
</dbReference>
<dbReference type="PANTHER" id="PTHR33991:SF1">
    <property type="entry name" value="DNA REPAIR PROTEIN RECO"/>
    <property type="match status" value="1"/>
</dbReference>
<dbReference type="InterPro" id="IPR003717">
    <property type="entry name" value="RecO"/>
</dbReference>
<reference evidence="1" key="1">
    <citation type="submission" date="2020-10" db="EMBL/GenBank/DDBJ databases">
        <authorList>
            <person name="Gilroy R."/>
        </authorList>
    </citation>
    <scope>NUCLEOTIDE SEQUENCE</scope>
    <source>
        <strain evidence="1">8207</strain>
    </source>
</reference>
<dbReference type="GO" id="GO:0006310">
    <property type="term" value="P:DNA recombination"/>
    <property type="evidence" value="ECO:0007669"/>
    <property type="project" value="InterPro"/>
</dbReference>
<accession>A0A9D9DDB2</accession>
<dbReference type="NCBIfam" id="TIGR00613">
    <property type="entry name" value="reco"/>
    <property type="match status" value="1"/>
</dbReference>
<dbReference type="GO" id="GO:0006302">
    <property type="term" value="P:double-strand break repair"/>
    <property type="evidence" value="ECO:0007669"/>
    <property type="project" value="TreeGrafter"/>
</dbReference>
<dbReference type="AlphaFoldDB" id="A0A9D9DDB2"/>
<comment type="caution">
    <text evidence="1">The sequence shown here is derived from an EMBL/GenBank/DDBJ whole genome shotgun (WGS) entry which is preliminary data.</text>
</comment>
<dbReference type="EMBL" id="JADINC010000045">
    <property type="protein sequence ID" value="MBO8425403.1"/>
    <property type="molecule type" value="Genomic_DNA"/>
</dbReference>
<evidence type="ECO:0000313" key="1">
    <source>
        <dbReference type="EMBL" id="MBO8425403.1"/>
    </source>
</evidence>
<dbReference type="Proteomes" id="UP000823630">
    <property type="component" value="Unassembled WGS sequence"/>
</dbReference>
<organism evidence="1 2">
    <name type="scientific">Candidatus Enterousia avistercoris</name>
    <dbReference type="NCBI Taxonomy" id="2840788"/>
    <lineage>
        <taxon>Bacteria</taxon>
        <taxon>Pseudomonadati</taxon>
        <taxon>Pseudomonadota</taxon>
        <taxon>Alphaproteobacteria</taxon>
        <taxon>Candidatus Enterousia</taxon>
    </lineage>
</organism>
<name>A0A9D9DDB2_9PROT</name>
<sequence length="217" mass="24163">MKLESNGILIDLCPIGERDSVARVFTSEFGVMCGVMRAAQIARKNKPLVGQVGCATWNARLDSQLGTFHWESEKNLAVELMRSQKLLAMMNSAFALITVLLPEREQYSTLYSATVDLMRNLGGRGNVDAYLEWETELLRDLGYGLDLSACAACGTRDNLVYVSPRTGRAVCAKCGAPYDDKMYRLPLNLDITRLFIERICMAQGTDLPIARKRLISE</sequence>
<dbReference type="InterPro" id="IPR037278">
    <property type="entry name" value="ARFGAP/RecO"/>
</dbReference>